<keyword evidence="8" id="KW-0274">FAD</keyword>
<accession>S3JWW3</accession>
<feature type="domain" description="FAD synthetase" evidence="11">
    <location>
        <begin position="21"/>
        <end position="171"/>
    </location>
</feature>
<sequence>MQVFSWDDVLNSKVSDFIAGSGTALTVGGFDGPHRGHEVLCAKVVADARKRALLPGLITFTHSPRAFKQQDSYEGDISTLRLRLKVFKQWGFAFAVVIDFSSDFSKMEGYTFLTVLKDYCGMRFFEVGKLFRCGHNHAAGEDEIRKFAGEHGIECDFVSLAADGGSRISSSAVRRCIRSGSLDKAEQLLGRPFEIDCLCFSAENEGGKTVALKKYGGGQDCFQILPPDGVYRVNVSASDAGKKIGFAADLHAGSSVLRLDVPDVYKNCRLDTIRFKN</sequence>
<keyword evidence="13" id="KW-1185">Reference proteome</keyword>
<dbReference type="GO" id="GO:0003919">
    <property type="term" value="F:FMN adenylyltransferase activity"/>
    <property type="evidence" value="ECO:0007669"/>
    <property type="project" value="UniProtKB-EC"/>
</dbReference>
<dbReference type="InterPro" id="IPR014729">
    <property type="entry name" value="Rossmann-like_a/b/a_fold"/>
</dbReference>
<evidence type="ECO:0000256" key="8">
    <source>
        <dbReference type="ARBA" id="ARBA00022827"/>
    </source>
</evidence>
<dbReference type="GO" id="GO:0009231">
    <property type="term" value="P:riboflavin biosynthetic process"/>
    <property type="evidence" value="ECO:0007669"/>
    <property type="project" value="InterPro"/>
</dbReference>
<keyword evidence="7" id="KW-0547">Nucleotide-binding</keyword>
<organism evidence="12 13">
    <name type="scientific">Treponema maltophilum ATCC 51939</name>
    <dbReference type="NCBI Taxonomy" id="1125699"/>
    <lineage>
        <taxon>Bacteria</taxon>
        <taxon>Pseudomonadati</taxon>
        <taxon>Spirochaetota</taxon>
        <taxon>Spirochaetia</taxon>
        <taxon>Spirochaetales</taxon>
        <taxon>Treponemataceae</taxon>
        <taxon>Treponema</taxon>
    </lineage>
</organism>
<evidence type="ECO:0000256" key="10">
    <source>
        <dbReference type="ARBA" id="ARBA00049494"/>
    </source>
</evidence>
<comment type="catalytic activity">
    <reaction evidence="10">
        <text>FMN + ATP + H(+) = FAD + diphosphate</text>
        <dbReference type="Rhea" id="RHEA:17237"/>
        <dbReference type="ChEBI" id="CHEBI:15378"/>
        <dbReference type="ChEBI" id="CHEBI:30616"/>
        <dbReference type="ChEBI" id="CHEBI:33019"/>
        <dbReference type="ChEBI" id="CHEBI:57692"/>
        <dbReference type="ChEBI" id="CHEBI:58210"/>
        <dbReference type="EC" id="2.7.7.2"/>
    </reaction>
</comment>
<keyword evidence="3" id="KW-0285">Flavoprotein</keyword>
<evidence type="ECO:0000256" key="3">
    <source>
        <dbReference type="ARBA" id="ARBA00022630"/>
    </source>
</evidence>
<gene>
    <name evidence="12" type="ORF">HMPREF9194_00785</name>
</gene>
<evidence type="ECO:0000313" key="13">
    <source>
        <dbReference type="Proteomes" id="UP000014541"/>
    </source>
</evidence>
<dbReference type="EMBL" id="ATFF01000006">
    <property type="protein sequence ID" value="EPF30468.1"/>
    <property type="molecule type" value="Genomic_DNA"/>
</dbReference>
<keyword evidence="5" id="KW-0808">Transferase</keyword>
<dbReference type="PATRIC" id="fig|1125699.3.peg.798"/>
<dbReference type="AlphaFoldDB" id="S3JWW3"/>
<dbReference type="RefSeq" id="WP_016525079.1">
    <property type="nucleotide sequence ID" value="NZ_KE332518.1"/>
</dbReference>
<dbReference type="GO" id="GO:0006747">
    <property type="term" value="P:FAD biosynthetic process"/>
    <property type="evidence" value="ECO:0007669"/>
    <property type="project" value="UniProtKB-UniPathway"/>
</dbReference>
<dbReference type="Gene3D" id="3.40.50.620">
    <property type="entry name" value="HUPs"/>
    <property type="match status" value="1"/>
</dbReference>
<dbReference type="HOGENOM" id="CLU_048437_1_0_12"/>
<evidence type="ECO:0000256" key="9">
    <source>
        <dbReference type="ARBA" id="ARBA00022840"/>
    </source>
</evidence>
<comment type="caution">
    <text evidence="12">The sequence shown here is derived from an EMBL/GenBank/DDBJ whole genome shotgun (WGS) entry which is preliminary data.</text>
</comment>
<evidence type="ECO:0000256" key="1">
    <source>
        <dbReference type="ARBA" id="ARBA00004726"/>
    </source>
</evidence>
<dbReference type="EC" id="2.7.7.2" evidence="2"/>
<dbReference type="SUPFAM" id="SSF52374">
    <property type="entry name" value="Nucleotidylyl transferase"/>
    <property type="match status" value="1"/>
</dbReference>
<evidence type="ECO:0000256" key="4">
    <source>
        <dbReference type="ARBA" id="ARBA00022643"/>
    </source>
</evidence>
<proteinExistence type="predicted"/>
<evidence type="ECO:0000256" key="2">
    <source>
        <dbReference type="ARBA" id="ARBA00012393"/>
    </source>
</evidence>
<dbReference type="Proteomes" id="UP000014541">
    <property type="component" value="Unassembled WGS sequence"/>
</dbReference>
<dbReference type="InterPro" id="IPR015864">
    <property type="entry name" value="FAD_synthase"/>
</dbReference>
<evidence type="ECO:0000256" key="6">
    <source>
        <dbReference type="ARBA" id="ARBA00022695"/>
    </source>
</evidence>
<dbReference type="eggNOG" id="COG0196">
    <property type="taxonomic scope" value="Bacteria"/>
</dbReference>
<dbReference type="STRING" id="1125699.HMPREF9194_00785"/>
<keyword evidence="6" id="KW-0548">Nucleotidyltransferase</keyword>
<dbReference type="Pfam" id="PF06574">
    <property type="entry name" value="FAD_syn"/>
    <property type="match status" value="1"/>
</dbReference>
<evidence type="ECO:0000256" key="5">
    <source>
        <dbReference type="ARBA" id="ARBA00022679"/>
    </source>
</evidence>
<name>S3JWW3_TREMA</name>
<evidence type="ECO:0000313" key="12">
    <source>
        <dbReference type="EMBL" id="EPF30468.1"/>
    </source>
</evidence>
<dbReference type="CDD" id="cd02064">
    <property type="entry name" value="FAD_synthetase_N"/>
    <property type="match status" value="1"/>
</dbReference>
<comment type="pathway">
    <text evidence="1">Cofactor biosynthesis; FAD biosynthesis; FAD from FMN: step 1/1.</text>
</comment>
<protein>
    <recommendedName>
        <fullName evidence="2">FAD synthase</fullName>
        <ecNumber evidence="2">2.7.7.2</ecNumber>
    </recommendedName>
</protein>
<evidence type="ECO:0000259" key="11">
    <source>
        <dbReference type="Pfam" id="PF06574"/>
    </source>
</evidence>
<keyword evidence="9" id="KW-0067">ATP-binding</keyword>
<dbReference type="UniPathway" id="UPA00277">
    <property type="reaction ID" value="UER00407"/>
</dbReference>
<dbReference type="OrthoDB" id="9803667at2"/>
<keyword evidence="4" id="KW-0288">FMN</keyword>
<reference evidence="12 13" key="1">
    <citation type="submission" date="2013-04" db="EMBL/GenBank/DDBJ databases">
        <title>The Genome Sequence of Treponema maltophilum ATCC 51939.</title>
        <authorList>
            <consortium name="The Broad Institute Genomics Platform"/>
            <person name="Earl A."/>
            <person name="Ward D."/>
            <person name="Feldgarden M."/>
            <person name="Gevers D."/>
            <person name="Leonetti C."/>
            <person name="Blanton J.M."/>
            <person name="Dewhirst F.E."/>
            <person name="Izard J."/>
            <person name="Walker B."/>
            <person name="Young S."/>
            <person name="Zeng Q."/>
            <person name="Gargeya S."/>
            <person name="Fitzgerald M."/>
            <person name="Haas B."/>
            <person name="Abouelleil A."/>
            <person name="Allen A.W."/>
            <person name="Alvarado L."/>
            <person name="Arachchi H.M."/>
            <person name="Berlin A.M."/>
            <person name="Chapman S.B."/>
            <person name="Gainer-Dewar J."/>
            <person name="Goldberg J."/>
            <person name="Griggs A."/>
            <person name="Gujja S."/>
            <person name="Hansen M."/>
            <person name="Howarth C."/>
            <person name="Imamovic A."/>
            <person name="Ireland A."/>
            <person name="Larimer J."/>
            <person name="McCowan C."/>
            <person name="Murphy C."/>
            <person name="Pearson M."/>
            <person name="Poon T.W."/>
            <person name="Priest M."/>
            <person name="Roberts A."/>
            <person name="Saif S."/>
            <person name="Shea T."/>
            <person name="Sisk P."/>
            <person name="Sykes S."/>
            <person name="Wortman J."/>
            <person name="Nusbaum C."/>
            <person name="Birren B."/>
        </authorList>
    </citation>
    <scope>NUCLEOTIDE SEQUENCE [LARGE SCALE GENOMIC DNA]</scope>
    <source>
        <strain evidence="12 13">ATCC 51939</strain>
    </source>
</reference>
<dbReference type="GO" id="GO:0005524">
    <property type="term" value="F:ATP binding"/>
    <property type="evidence" value="ECO:0007669"/>
    <property type="project" value="UniProtKB-KW"/>
</dbReference>
<evidence type="ECO:0000256" key="7">
    <source>
        <dbReference type="ARBA" id="ARBA00022741"/>
    </source>
</evidence>